<keyword evidence="2" id="KW-0238">DNA-binding</keyword>
<keyword evidence="3" id="KW-0804">Transcription</keyword>
<feature type="domain" description="HTH arsR-type" evidence="4">
    <location>
        <begin position="1"/>
        <end position="106"/>
    </location>
</feature>
<dbReference type="Pfam" id="PF01022">
    <property type="entry name" value="HTH_5"/>
    <property type="match status" value="1"/>
</dbReference>
<evidence type="ECO:0000259" key="4">
    <source>
        <dbReference type="PROSITE" id="PS50987"/>
    </source>
</evidence>
<evidence type="ECO:0000256" key="1">
    <source>
        <dbReference type="ARBA" id="ARBA00023015"/>
    </source>
</evidence>
<dbReference type="Gene3D" id="1.10.10.10">
    <property type="entry name" value="Winged helix-like DNA-binding domain superfamily/Winged helix DNA-binding domain"/>
    <property type="match status" value="1"/>
</dbReference>
<dbReference type="SUPFAM" id="SSF46785">
    <property type="entry name" value="Winged helix' DNA-binding domain"/>
    <property type="match status" value="1"/>
</dbReference>
<dbReference type="NCBIfam" id="NF033788">
    <property type="entry name" value="HTH_metalloreg"/>
    <property type="match status" value="1"/>
</dbReference>
<protein>
    <submittedName>
        <fullName evidence="5">ArsR/SmtB family transcription factor</fullName>
    </submittedName>
</protein>
<dbReference type="InterPro" id="IPR051081">
    <property type="entry name" value="HTH_MetalResp_TranReg"/>
</dbReference>
<evidence type="ECO:0000256" key="2">
    <source>
        <dbReference type="ARBA" id="ARBA00023125"/>
    </source>
</evidence>
<dbReference type="PANTHER" id="PTHR33154:SF33">
    <property type="entry name" value="TRANSCRIPTIONAL REPRESSOR SDPR"/>
    <property type="match status" value="1"/>
</dbReference>
<evidence type="ECO:0000313" key="6">
    <source>
        <dbReference type="Proteomes" id="UP001596028"/>
    </source>
</evidence>
<dbReference type="PROSITE" id="PS50987">
    <property type="entry name" value="HTH_ARSR_2"/>
    <property type="match status" value="1"/>
</dbReference>
<reference evidence="6" key="1">
    <citation type="journal article" date="2019" name="Int. J. Syst. Evol. Microbiol.">
        <title>The Global Catalogue of Microorganisms (GCM) 10K type strain sequencing project: providing services to taxonomists for standard genome sequencing and annotation.</title>
        <authorList>
            <consortium name="The Broad Institute Genomics Platform"/>
            <consortium name="The Broad Institute Genome Sequencing Center for Infectious Disease"/>
            <person name="Wu L."/>
            <person name="Ma J."/>
        </authorList>
    </citation>
    <scope>NUCLEOTIDE SEQUENCE [LARGE SCALE GENOMIC DNA]</scope>
    <source>
        <strain evidence="6">CCUG 49571</strain>
    </source>
</reference>
<organism evidence="5 6">
    <name type="scientific">Cohnella hongkongensis</name>
    <dbReference type="NCBI Taxonomy" id="178337"/>
    <lineage>
        <taxon>Bacteria</taxon>
        <taxon>Bacillati</taxon>
        <taxon>Bacillota</taxon>
        <taxon>Bacilli</taxon>
        <taxon>Bacillales</taxon>
        <taxon>Paenibacillaceae</taxon>
        <taxon>Cohnella</taxon>
    </lineage>
</organism>
<dbReference type="EMBL" id="JBHSEP010000001">
    <property type="protein sequence ID" value="MFC4597206.1"/>
    <property type="molecule type" value="Genomic_DNA"/>
</dbReference>
<dbReference type="InterPro" id="IPR011991">
    <property type="entry name" value="ArsR-like_HTH"/>
</dbReference>
<comment type="caution">
    <text evidence="5">The sequence shown here is derived from an EMBL/GenBank/DDBJ whole genome shotgun (WGS) entry which is preliminary data.</text>
</comment>
<name>A0ABV9F5J7_9BACL</name>
<proteinExistence type="predicted"/>
<dbReference type="InterPro" id="IPR001845">
    <property type="entry name" value="HTH_ArsR_DNA-bd_dom"/>
</dbReference>
<keyword evidence="6" id="KW-1185">Reference proteome</keyword>
<sequence length="106" mass="12300">MINHIFIALGDPKRRRMLEILKHGKRTAGDLSSLFEISASAVSQHLKVLLEAKLVGVEKRKNSRIYYLRKEGFESLQQYLGQFWDDHLGMLKHLAEAEERGKDHEQ</sequence>
<dbReference type="InterPro" id="IPR036388">
    <property type="entry name" value="WH-like_DNA-bd_sf"/>
</dbReference>
<dbReference type="Proteomes" id="UP001596028">
    <property type="component" value="Unassembled WGS sequence"/>
</dbReference>
<gene>
    <name evidence="5" type="ORF">ACFO3S_03045</name>
</gene>
<dbReference type="RefSeq" id="WP_378092075.1">
    <property type="nucleotide sequence ID" value="NZ_JBHSEP010000001.1"/>
</dbReference>
<keyword evidence="1" id="KW-0805">Transcription regulation</keyword>
<dbReference type="InterPro" id="IPR036390">
    <property type="entry name" value="WH_DNA-bd_sf"/>
</dbReference>
<dbReference type="SMART" id="SM00418">
    <property type="entry name" value="HTH_ARSR"/>
    <property type="match status" value="1"/>
</dbReference>
<evidence type="ECO:0000313" key="5">
    <source>
        <dbReference type="EMBL" id="MFC4597206.1"/>
    </source>
</evidence>
<accession>A0ABV9F5J7</accession>
<dbReference type="PANTHER" id="PTHR33154">
    <property type="entry name" value="TRANSCRIPTIONAL REGULATOR, ARSR FAMILY"/>
    <property type="match status" value="1"/>
</dbReference>
<dbReference type="PRINTS" id="PR00778">
    <property type="entry name" value="HTHARSR"/>
</dbReference>
<dbReference type="CDD" id="cd00090">
    <property type="entry name" value="HTH_ARSR"/>
    <property type="match status" value="1"/>
</dbReference>
<evidence type="ECO:0000256" key="3">
    <source>
        <dbReference type="ARBA" id="ARBA00023163"/>
    </source>
</evidence>